<keyword evidence="2" id="KW-1185">Reference proteome</keyword>
<evidence type="ECO:0000313" key="1">
    <source>
        <dbReference type="EMBL" id="KAK9051533.1"/>
    </source>
</evidence>
<dbReference type="AlphaFoldDB" id="A0AAP0CDN6"/>
<dbReference type="InterPro" id="IPR010865">
    <property type="entry name" value="DUF1499"/>
</dbReference>
<gene>
    <name evidence="1" type="ORF">SSX86_028160</name>
</gene>
<dbReference type="PANTHER" id="PTHR34801">
    <property type="entry name" value="EXPRESSED PROTEIN"/>
    <property type="match status" value="1"/>
</dbReference>
<dbReference type="Pfam" id="PF07386">
    <property type="entry name" value="DUF1499"/>
    <property type="match status" value="1"/>
</dbReference>
<proteinExistence type="predicted"/>
<protein>
    <submittedName>
        <fullName evidence="1">Uncharacterized protein</fullName>
    </submittedName>
</protein>
<accession>A0AAP0CDN6</accession>
<dbReference type="EMBL" id="JBCNJP010000027">
    <property type="protein sequence ID" value="KAK9051533.1"/>
    <property type="molecule type" value="Genomic_DNA"/>
</dbReference>
<name>A0AAP0CDN6_9ASTR</name>
<evidence type="ECO:0000313" key="2">
    <source>
        <dbReference type="Proteomes" id="UP001408789"/>
    </source>
</evidence>
<dbReference type="Proteomes" id="UP001408789">
    <property type="component" value="Unassembled WGS sequence"/>
</dbReference>
<organism evidence="1 2">
    <name type="scientific">Deinandra increscens subsp. villosa</name>
    <dbReference type="NCBI Taxonomy" id="3103831"/>
    <lineage>
        <taxon>Eukaryota</taxon>
        <taxon>Viridiplantae</taxon>
        <taxon>Streptophyta</taxon>
        <taxon>Embryophyta</taxon>
        <taxon>Tracheophyta</taxon>
        <taxon>Spermatophyta</taxon>
        <taxon>Magnoliopsida</taxon>
        <taxon>eudicotyledons</taxon>
        <taxon>Gunneridae</taxon>
        <taxon>Pentapetalae</taxon>
        <taxon>asterids</taxon>
        <taxon>campanulids</taxon>
        <taxon>Asterales</taxon>
        <taxon>Asteraceae</taxon>
        <taxon>Asteroideae</taxon>
        <taxon>Heliantheae alliance</taxon>
        <taxon>Madieae</taxon>
        <taxon>Madiinae</taxon>
        <taxon>Deinandra</taxon>
    </lineage>
</organism>
<reference evidence="1 2" key="1">
    <citation type="submission" date="2024-04" db="EMBL/GenBank/DDBJ databases">
        <title>The reference genome of an endangered Asteraceae, Deinandra increscens subsp. villosa, native to the Central Coast of California.</title>
        <authorList>
            <person name="Guilliams M."/>
            <person name="Hasenstab-Lehman K."/>
            <person name="Meyer R."/>
            <person name="Mcevoy S."/>
        </authorList>
    </citation>
    <scope>NUCLEOTIDE SEQUENCE [LARGE SCALE GENOMIC DNA]</scope>
    <source>
        <tissue evidence="1">Leaf</tissue>
    </source>
</reference>
<dbReference type="PANTHER" id="PTHR34801:SF2">
    <property type="entry name" value="EXPRESSED PROTEIN"/>
    <property type="match status" value="1"/>
</dbReference>
<sequence length="248" mass="27949">MASMTSSPPNIYNNNSIHRHHKVAPIRTTINWSRRPFISSSNSNNSDDQQQEVTRSLRTTSADICSRRGGLNLCSLEVILRSSELAVLGAIFHFSGNKPDYLGVQKKPPALALCPATDKCISTSENISDVVHYAPPWNYNPKEGRGSTKPVSKEVAREELLEVIKTTKPDNYTPRVVEKKDDYIRVEYESPILGFVDDVEFWFPPGKKPLVQYRSASRIGLGFDANRKRVKALRLALEKKGWLSENDF</sequence>
<comment type="caution">
    <text evidence="1">The sequence shown here is derived from an EMBL/GenBank/DDBJ whole genome shotgun (WGS) entry which is preliminary data.</text>
</comment>